<keyword evidence="9" id="KW-1185">Reference proteome</keyword>
<keyword evidence="6" id="KW-0472">Membrane</keyword>
<dbReference type="EMBL" id="FNGP01000002">
    <property type="protein sequence ID" value="SDL33713.1"/>
    <property type="molecule type" value="Genomic_DNA"/>
</dbReference>
<feature type="compositionally biased region" description="Pro residues" evidence="5">
    <location>
        <begin position="37"/>
        <end position="53"/>
    </location>
</feature>
<evidence type="ECO:0000256" key="1">
    <source>
        <dbReference type="ARBA" id="ARBA00008683"/>
    </source>
</evidence>
<evidence type="ECO:0000256" key="6">
    <source>
        <dbReference type="SAM" id="Phobius"/>
    </source>
</evidence>
<dbReference type="InterPro" id="IPR047272">
    <property type="entry name" value="S49_SppA_C"/>
</dbReference>
<sequence length="415" mass="42877">MSEPQDPKPSSFPQSTHEVGAPPQTGRSGPTPQWQQPAPPASRPGYAPAPPKPRSGFGRGFGTGMGFALGLGAVMVVGSIVAFLMALASLATMSVSTPAGVAATEVATIWGDPDAEGSLRAIDIAGAIMADSSDGALLGSGTYGYEVASTIDSLTTDDSAGLVLLVNTPGGSIPGSKAIADAVTRYQERTGQPVLVHVASMSASGGVYATATADEILADHGALVGSIGVLSGPFQQYTNVTAIGSTILTAGIEAESITQEYLSAGKGKDFGNPFRAMTEEERTRWLEMLDYEYGQFVSHVAEHRGIDEATIRDEMGAGMFANNKSLEYGLIDGVMGRDEFFRHAAETAGLDPDDTRVDAFTYPQSFWSGLLGIERIYGESPVAAQGSGVTPSLSQAICGPTSVLAYHGPLTAVCG</sequence>
<dbReference type="SUPFAM" id="SSF52096">
    <property type="entry name" value="ClpP/crotonase"/>
    <property type="match status" value="1"/>
</dbReference>
<dbReference type="GO" id="GO:0006508">
    <property type="term" value="P:proteolysis"/>
    <property type="evidence" value="ECO:0007669"/>
    <property type="project" value="UniProtKB-KW"/>
</dbReference>
<dbReference type="Proteomes" id="UP000199475">
    <property type="component" value="Unassembled WGS sequence"/>
</dbReference>
<dbReference type="Gene3D" id="6.20.330.10">
    <property type="match status" value="1"/>
</dbReference>
<dbReference type="Pfam" id="PF01343">
    <property type="entry name" value="Peptidase_S49"/>
    <property type="match status" value="1"/>
</dbReference>
<dbReference type="AlphaFoldDB" id="A0A1G9J916"/>
<feature type="domain" description="Peptidase S49" evidence="7">
    <location>
        <begin position="189"/>
        <end position="350"/>
    </location>
</feature>
<evidence type="ECO:0000256" key="3">
    <source>
        <dbReference type="ARBA" id="ARBA00022801"/>
    </source>
</evidence>
<dbReference type="STRING" id="686624.SAMN04488242_1093"/>
<keyword evidence="6" id="KW-0812">Transmembrane</keyword>
<proteinExistence type="inferred from homology"/>
<keyword evidence="4" id="KW-0720">Serine protease</keyword>
<keyword evidence="3" id="KW-0378">Hydrolase</keyword>
<keyword evidence="6" id="KW-1133">Transmembrane helix</keyword>
<dbReference type="OrthoDB" id="5623708at2"/>
<dbReference type="RefSeq" id="WP_093249731.1">
    <property type="nucleotide sequence ID" value="NZ_FNGP01000002.1"/>
</dbReference>
<comment type="similarity">
    <text evidence="1">Belongs to the peptidase S49 family.</text>
</comment>
<dbReference type="PANTHER" id="PTHR42987">
    <property type="entry name" value="PEPTIDASE S49"/>
    <property type="match status" value="1"/>
</dbReference>
<evidence type="ECO:0000256" key="2">
    <source>
        <dbReference type="ARBA" id="ARBA00022670"/>
    </source>
</evidence>
<feature type="region of interest" description="Disordered" evidence="5">
    <location>
        <begin position="1"/>
        <end position="57"/>
    </location>
</feature>
<reference evidence="8 9" key="1">
    <citation type="submission" date="2016-10" db="EMBL/GenBank/DDBJ databases">
        <authorList>
            <person name="de Groot N.N."/>
        </authorList>
    </citation>
    <scope>NUCLEOTIDE SEQUENCE [LARGE SCALE GENOMIC DNA]</scope>
    <source>
        <strain evidence="8 9">CGMCC 1.9159</strain>
    </source>
</reference>
<evidence type="ECO:0000256" key="4">
    <source>
        <dbReference type="ARBA" id="ARBA00022825"/>
    </source>
</evidence>
<evidence type="ECO:0000313" key="9">
    <source>
        <dbReference type="Proteomes" id="UP000199475"/>
    </source>
</evidence>
<keyword evidence="2 8" id="KW-0645">Protease</keyword>
<protein>
    <submittedName>
        <fullName evidence="8">Protease-4</fullName>
    </submittedName>
</protein>
<dbReference type="CDD" id="cd07023">
    <property type="entry name" value="S49_Sppa_N_C"/>
    <property type="match status" value="1"/>
</dbReference>
<gene>
    <name evidence="8" type="ORF">SAMN04488242_1093</name>
</gene>
<organism evidence="8 9">
    <name type="scientific">Tessaracoccus oleiagri</name>
    <dbReference type="NCBI Taxonomy" id="686624"/>
    <lineage>
        <taxon>Bacteria</taxon>
        <taxon>Bacillati</taxon>
        <taxon>Actinomycetota</taxon>
        <taxon>Actinomycetes</taxon>
        <taxon>Propionibacteriales</taxon>
        <taxon>Propionibacteriaceae</taxon>
        <taxon>Tessaracoccus</taxon>
    </lineage>
</organism>
<accession>A0A1G9J916</accession>
<dbReference type="InterPro" id="IPR002142">
    <property type="entry name" value="Peptidase_S49"/>
</dbReference>
<dbReference type="InterPro" id="IPR029045">
    <property type="entry name" value="ClpP/crotonase-like_dom_sf"/>
</dbReference>
<dbReference type="Gene3D" id="3.90.226.10">
    <property type="entry name" value="2-enoyl-CoA Hydratase, Chain A, domain 1"/>
    <property type="match status" value="1"/>
</dbReference>
<evidence type="ECO:0000259" key="7">
    <source>
        <dbReference type="Pfam" id="PF01343"/>
    </source>
</evidence>
<evidence type="ECO:0000313" key="8">
    <source>
        <dbReference type="EMBL" id="SDL33713.1"/>
    </source>
</evidence>
<name>A0A1G9J916_9ACTN</name>
<feature type="transmembrane region" description="Helical" evidence="6">
    <location>
        <begin position="67"/>
        <end position="88"/>
    </location>
</feature>
<dbReference type="GO" id="GO:0008236">
    <property type="term" value="F:serine-type peptidase activity"/>
    <property type="evidence" value="ECO:0007669"/>
    <property type="project" value="UniProtKB-KW"/>
</dbReference>
<evidence type="ECO:0000256" key="5">
    <source>
        <dbReference type="SAM" id="MobiDB-lite"/>
    </source>
</evidence>
<dbReference type="PANTHER" id="PTHR42987:SF4">
    <property type="entry name" value="PROTEASE SOHB-RELATED"/>
    <property type="match status" value="1"/>
</dbReference>